<organism evidence="9 10">
    <name type="scientific">Blautia parvula</name>
    <dbReference type="NCBI Taxonomy" id="2877527"/>
    <lineage>
        <taxon>Bacteria</taxon>
        <taxon>Bacillati</taxon>
        <taxon>Bacillota</taxon>
        <taxon>Clostridia</taxon>
        <taxon>Lachnospirales</taxon>
        <taxon>Lachnospiraceae</taxon>
        <taxon>Blautia</taxon>
    </lineage>
</organism>
<protein>
    <recommendedName>
        <fullName evidence="8">Major facilitator superfamily (MFS) profile domain-containing protein</fullName>
    </recommendedName>
</protein>
<keyword evidence="10" id="KW-1185">Reference proteome</keyword>
<evidence type="ECO:0000256" key="3">
    <source>
        <dbReference type="ARBA" id="ARBA00022448"/>
    </source>
</evidence>
<comment type="similarity">
    <text evidence="2">Belongs to the major facilitator superfamily.</text>
</comment>
<comment type="subcellular location">
    <subcellularLocation>
        <location evidence="1">Cell membrane</location>
        <topology evidence="1">Multi-pass membrane protein</topology>
    </subcellularLocation>
</comment>
<feature type="transmembrane region" description="Helical" evidence="7">
    <location>
        <begin position="332"/>
        <end position="352"/>
    </location>
</feature>
<feature type="transmembrane region" description="Helical" evidence="7">
    <location>
        <begin position="276"/>
        <end position="294"/>
    </location>
</feature>
<evidence type="ECO:0000256" key="7">
    <source>
        <dbReference type="SAM" id="Phobius"/>
    </source>
</evidence>
<dbReference type="PROSITE" id="PS50850">
    <property type="entry name" value="MFS"/>
    <property type="match status" value="1"/>
</dbReference>
<keyword evidence="3" id="KW-0813">Transport</keyword>
<dbReference type="Proteomes" id="UP001600941">
    <property type="component" value="Unassembled WGS sequence"/>
</dbReference>
<feature type="transmembrane region" description="Helical" evidence="7">
    <location>
        <begin position="45"/>
        <end position="65"/>
    </location>
</feature>
<evidence type="ECO:0000313" key="10">
    <source>
        <dbReference type="Proteomes" id="UP001600941"/>
    </source>
</evidence>
<evidence type="ECO:0000256" key="5">
    <source>
        <dbReference type="ARBA" id="ARBA00022989"/>
    </source>
</evidence>
<feature type="transmembrane region" description="Helical" evidence="7">
    <location>
        <begin position="300"/>
        <end position="320"/>
    </location>
</feature>
<feature type="transmembrane region" description="Helical" evidence="7">
    <location>
        <begin position="139"/>
        <end position="163"/>
    </location>
</feature>
<dbReference type="EMBL" id="BAABZQ010000001">
    <property type="protein sequence ID" value="GAA6501462.1"/>
    <property type="molecule type" value="Genomic_DNA"/>
</dbReference>
<feature type="transmembrane region" description="Helical" evidence="7">
    <location>
        <begin position="77"/>
        <end position="100"/>
    </location>
</feature>
<keyword evidence="4 7" id="KW-0812">Transmembrane</keyword>
<evidence type="ECO:0000256" key="6">
    <source>
        <dbReference type="ARBA" id="ARBA00023136"/>
    </source>
</evidence>
<dbReference type="RefSeq" id="WP_033141934.1">
    <property type="nucleotide sequence ID" value="NZ_AP031413.1"/>
</dbReference>
<accession>A0ABQ0BY59</accession>
<reference evidence="9 10" key="1">
    <citation type="submission" date="2024-04" db="EMBL/GenBank/DDBJ databases">
        <title>Defined microbial consortia suppress multidrug-resistant proinflammatory Enterobacteriaceae via ecological control.</title>
        <authorList>
            <person name="Furuichi M."/>
            <person name="Kawaguchi T."/>
            <person name="Pust M."/>
            <person name="Yasuma K."/>
            <person name="Plichta D."/>
            <person name="Hasegawa N."/>
            <person name="Ohya T."/>
            <person name="Bhattarai S."/>
            <person name="Sasajima S."/>
            <person name="Aoto Y."/>
            <person name="Tuganbaev T."/>
            <person name="Yaginuma M."/>
            <person name="Ueda M."/>
            <person name="Okahashi N."/>
            <person name="Amafuji K."/>
            <person name="Kiridooshi Y."/>
            <person name="Sugita K."/>
            <person name="Strazar M."/>
            <person name="Skelly A."/>
            <person name="Suda W."/>
            <person name="Hattori M."/>
            <person name="Nakamoto N."/>
            <person name="Caballero S."/>
            <person name="Norman J."/>
            <person name="Olle B."/>
            <person name="Tanoue T."/>
            <person name="Arita M."/>
            <person name="Bucci V."/>
            <person name="Atarashi K."/>
            <person name="Xavier R."/>
            <person name="Honda K."/>
        </authorList>
    </citation>
    <scope>NUCLEOTIDE SEQUENCE [LARGE SCALE GENOMIC DNA]</scope>
    <source>
        <strain evidence="10">k34-0107-D12</strain>
    </source>
</reference>
<proteinExistence type="inferred from homology"/>
<dbReference type="PANTHER" id="PTHR23514">
    <property type="entry name" value="BYPASS OF STOP CODON PROTEIN 6"/>
    <property type="match status" value="1"/>
</dbReference>
<feature type="transmembrane region" description="Helical" evidence="7">
    <location>
        <begin position="106"/>
        <end position="127"/>
    </location>
</feature>
<feature type="transmembrane region" description="Helical" evidence="7">
    <location>
        <begin position="169"/>
        <end position="186"/>
    </location>
</feature>
<comment type="caution">
    <text evidence="9">The sequence shown here is derived from an EMBL/GenBank/DDBJ whole genome shotgun (WGS) entry which is preliminary data.</text>
</comment>
<keyword evidence="6 7" id="KW-0472">Membrane</keyword>
<dbReference type="Gene3D" id="1.20.1250.20">
    <property type="entry name" value="MFS general substrate transporter like domains"/>
    <property type="match status" value="1"/>
</dbReference>
<dbReference type="PROSITE" id="PS00217">
    <property type="entry name" value="SUGAR_TRANSPORT_2"/>
    <property type="match status" value="1"/>
</dbReference>
<dbReference type="InterPro" id="IPR005829">
    <property type="entry name" value="Sugar_transporter_CS"/>
</dbReference>
<dbReference type="Pfam" id="PF07690">
    <property type="entry name" value="MFS_1"/>
    <property type="match status" value="1"/>
</dbReference>
<dbReference type="SUPFAM" id="SSF103473">
    <property type="entry name" value="MFS general substrate transporter"/>
    <property type="match status" value="1"/>
</dbReference>
<evidence type="ECO:0000259" key="8">
    <source>
        <dbReference type="PROSITE" id="PS50850"/>
    </source>
</evidence>
<evidence type="ECO:0000256" key="1">
    <source>
        <dbReference type="ARBA" id="ARBA00004651"/>
    </source>
</evidence>
<keyword evidence="5 7" id="KW-1133">Transmembrane helix</keyword>
<feature type="transmembrane region" description="Helical" evidence="7">
    <location>
        <begin position="207"/>
        <end position="228"/>
    </location>
</feature>
<feature type="transmembrane region" description="Helical" evidence="7">
    <location>
        <begin position="248"/>
        <end position="269"/>
    </location>
</feature>
<evidence type="ECO:0000313" key="9">
    <source>
        <dbReference type="EMBL" id="GAA6501462.1"/>
    </source>
</evidence>
<dbReference type="InterPro" id="IPR036259">
    <property type="entry name" value="MFS_trans_sf"/>
</dbReference>
<feature type="transmembrane region" description="Helical" evidence="7">
    <location>
        <begin position="364"/>
        <end position="389"/>
    </location>
</feature>
<sequence>MDKEMTRGRALLFLISLFLTNVAVMADMVIIPAGNGLYETFQNDAAVNFILSGPSFIMLFSAMLCGKLMQYLSKKKILIGAMILFAVSAILGGAVANVYYVLVMRILVGISMGFVNAAAMALIAEVYVDEDKRGTIMGIFNATMAGTGAVISLIAGVFAVRSWNEVFKVYWIAVPVIVMMIFFLPTTPAEGSPSEENQAKVQGRNPYLSRQFMLMVSCFAYNLIYAVIYYQVSVLVAEQGYGNESVAALLSTLGTVGSCILCILFGALYSKLKRATIIFGYVGLCLSYLLLYLASGPVMAGIACTLCGASYGYGFSYFFLRCTVVVPKERVSSSISMTTAIGGFGMFLSTYACTMLQKLLGTTGILKLLPVAIAASGIGAVLSIICTVMDKKNPSDLSMQEVRENENM</sequence>
<dbReference type="PANTHER" id="PTHR23514:SF3">
    <property type="entry name" value="BYPASS OF STOP CODON PROTEIN 6"/>
    <property type="match status" value="1"/>
</dbReference>
<dbReference type="InterPro" id="IPR011701">
    <property type="entry name" value="MFS"/>
</dbReference>
<feature type="domain" description="Major facilitator superfamily (MFS) profile" evidence="8">
    <location>
        <begin position="12"/>
        <end position="391"/>
    </location>
</feature>
<dbReference type="InterPro" id="IPR051788">
    <property type="entry name" value="MFS_Transporter"/>
</dbReference>
<dbReference type="InterPro" id="IPR020846">
    <property type="entry name" value="MFS_dom"/>
</dbReference>
<gene>
    <name evidence="9" type="ORF">K340107D12_42780</name>
</gene>
<evidence type="ECO:0000256" key="2">
    <source>
        <dbReference type="ARBA" id="ARBA00008335"/>
    </source>
</evidence>
<evidence type="ECO:0000256" key="4">
    <source>
        <dbReference type="ARBA" id="ARBA00022692"/>
    </source>
</evidence>
<name>A0ABQ0BY59_9FIRM</name>